<feature type="transmembrane region" description="Helical" evidence="1">
    <location>
        <begin position="81"/>
        <end position="102"/>
    </location>
</feature>
<keyword evidence="3" id="KW-1185">Reference proteome</keyword>
<accession>A0ABR2CHG7</accession>
<dbReference type="Proteomes" id="UP001472677">
    <property type="component" value="Unassembled WGS sequence"/>
</dbReference>
<dbReference type="EMBL" id="JBBPBM010000052">
    <property type="protein sequence ID" value="KAK8518965.1"/>
    <property type="molecule type" value="Genomic_DNA"/>
</dbReference>
<evidence type="ECO:0000256" key="1">
    <source>
        <dbReference type="SAM" id="Phobius"/>
    </source>
</evidence>
<proteinExistence type="predicted"/>
<evidence type="ECO:0000313" key="3">
    <source>
        <dbReference type="Proteomes" id="UP001472677"/>
    </source>
</evidence>
<sequence>MVIGFVAVMVLTRGMLCVSFFLVCLQWAVAVLPAGSCLVTCYVDLISDANLSGSCEVAVPTLLYDTVEQTVAVLLDHVGNGFSSCLAFFLVCLMWAVAVLPAGSCQF</sequence>
<organism evidence="2 3">
    <name type="scientific">Hibiscus sabdariffa</name>
    <name type="common">roselle</name>
    <dbReference type="NCBI Taxonomy" id="183260"/>
    <lineage>
        <taxon>Eukaryota</taxon>
        <taxon>Viridiplantae</taxon>
        <taxon>Streptophyta</taxon>
        <taxon>Embryophyta</taxon>
        <taxon>Tracheophyta</taxon>
        <taxon>Spermatophyta</taxon>
        <taxon>Magnoliopsida</taxon>
        <taxon>eudicotyledons</taxon>
        <taxon>Gunneridae</taxon>
        <taxon>Pentapetalae</taxon>
        <taxon>rosids</taxon>
        <taxon>malvids</taxon>
        <taxon>Malvales</taxon>
        <taxon>Malvaceae</taxon>
        <taxon>Malvoideae</taxon>
        <taxon>Hibiscus</taxon>
    </lineage>
</organism>
<reference evidence="2 3" key="1">
    <citation type="journal article" date="2024" name="G3 (Bethesda)">
        <title>Genome assembly of Hibiscus sabdariffa L. provides insights into metabolisms of medicinal natural products.</title>
        <authorList>
            <person name="Kim T."/>
        </authorList>
    </citation>
    <scope>NUCLEOTIDE SEQUENCE [LARGE SCALE GENOMIC DNA]</scope>
    <source>
        <strain evidence="2">TK-2024</strain>
        <tissue evidence="2">Old leaves</tissue>
    </source>
</reference>
<evidence type="ECO:0008006" key="4">
    <source>
        <dbReference type="Google" id="ProtNLM"/>
    </source>
</evidence>
<name>A0ABR2CHG7_9ROSI</name>
<protein>
    <recommendedName>
        <fullName evidence="4">Secreted protein</fullName>
    </recommendedName>
</protein>
<keyword evidence="1" id="KW-0812">Transmembrane</keyword>
<keyword evidence="1" id="KW-1133">Transmembrane helix</keyword>
<comment type="caution">
    <text evidence="2">The sequence shown here is derived from an EMBL/GenBank/DDBJ whole genome shotgun (WGS) entry which is preliminary data.</text>
</comment>
<evidence type="ECO:0000313" key="2">
    <source>
        <dbReference type="EMBL" id="KAK8518965.1"/>
    </source>
</evidence>
<gene>
    <name evidence="2" type="ORF">V6N12_012199</name>
</gene>
<keyword evidence="1" id="KW-0472">Membrane</keyword>